<evidence type="ECO:0000256" key="1">
    <source>
        <dbReference type="ARBA" id="ARBA00022771"/>
    </source>
</evidence>
<dbReference type="PANTHER" id="PTHR48428:SF1">
    <property type="entry name" value="PLANT-SPECIFIC TFIIB-RELATED PROTEIN PTF2"/>
    <property type="match status" value="1"/>
</dbReference>
<dbReference type="PANTHER" id="PTHR48428">
    <property type="entry name" value="PLANT-SPECIFIC TFIIB-RELATED PROTEIN PTF2"/>
    <property type="match status" value="1"/>
</dbReference>
<dbReference type="Proteomes" id="UP000230069">
    <property type="component" value="Unassembled WGS sequence"/>
</dbReference>
<dbReference type="InterPro" id="IPR054078">
    <property type="entry name" value="BRF2-like_C"/>
</dbReference>
<name>A0A2G5EPU9_AQUCA</name>
<keyword evidence="1" id="KW-0863">Zinc-finger</keyword>
<dbReference type="EMBL" id="KZ305022">
    <property type="protein sequence ID" value="PIA57785.1"/>
    <property type="molecule type" value="Genomic_DNA"/>
</dbReference>
<keyword evidence="1" id="KW-0479">Metal-binding</keyword>
<evidence type="ECO:0000256" key="2">
    <source>
        <dbReference type="ARBA" id="ARBA00022833"/>
    </source>
</evidence>
<protein>
    <recommendedName>
        <fullName evidence="3">BRF2-like C-terminal domain-containing protein</fullName>
    </recommendedName>
</protein>
<dbReference type="STRING" id="218851.A0A2G5EPU9"/>
<dbReference type="AlphaFoldDB" id="A0A2G5EPU9"/>
<dbReference type="FunCoup" id="A0A2G5EPU9">
    <property type="interactions" value="129"/>
</dbReference>
<gene>
    <name evidence="4" type="ORF">AQUCO_00500007v1</name>
</gene>
<dbReference type="SUPFAM" id="SSF47954">
    <property type="entry name" value="Cyclin-like"/>
    <property type="match status" value="2"/>
</dbReference>
<sequence length="548" mass="62104">METSRSCKNCKKKTVIRDEIGTLVCERCGVEQEFDNFQSHFSGVDGPQGTFIRIGSSSSKGDYDYKGLKIYHATQKIEEVCTRLGLSSASINDVRRMMEQITEGELGAGNWFNIFIGACSYVVMRKNRGTSFSMAEIAAELGCELHELGRMVIRVINYLNLNNLPDFDIIMSFERAIKYCNCFSSNVPVEKLDKMIKVGRLLLNCSVKWFLTTGRQPLPVVVAVLVFVGELNQVKVSIEKVAKELHAGLVTCKKRLVELKETLVKAAQALPWGKNVTVKNIMQNAPLVLQYIEMKSSFKTGEKMKFCEMGGFDLDEVVNECLKKDDFDIDNYITENYSSQCFERESGNSDSAAGTNFDNSDTGKILLEHSSNVYKKFSSGNDFVKSVDRGGEDYSNKAKKDFSLRMCNKTWTGKSDLSRKLFLEEILEKNVGYDNMPPSFVAGVLACKRRREKINAAKQRINKIMKPSSSAPGEQKSLTLVKCSQDRKKIKRKADAMNVDWEDYIIETLLLHQVKEEEIEQGHYKRMLDLYVFDSAKTSDILKRRKIK</sequence>
<reference evidence="4 5" key="1">
    <citation type="submission" date="2017-09" db="EMBL/GenBank/DDBJ databases">
        <title>WGS assembly of Aquilegia coerulea Goldsmith.</title>
        <authorList>
            <person name="Hodges S."/>
            <person name="Kramer E."/>
            <person name="Nordborg M."/>
            <person name="Tomkins J."/>
            <person name="Borevitz J."/>
            <person name="Derieg N."/>
            <person name="Yan J."/>
            <person name="Mihaltcheva S."/>
            <person name="Hayes R.D."/>
            <person name="Rokhsar D."/>
        </authorList>
    </citation>
    <scope>NUCLEOTIDE SEQUENCE [LARGE SCALE GENOMIC DNA]</scope>
    <source>
        <strain evidence="5">cv. Goldsmith</strain>
    </source>
</reference>
<keyword evidence="2" id="KW-0862">Zinc</keyword>
<evidence type="ECO:0000313" key="4">
    <source>
        <dbReference type="EMBL" id="PIA57785.1"/>
    </source>
</evidence>
<keyword evidence="5" id="KW-1185">Reference proteome</keyword>
<dbReference type="OrthoDB" id="511529at2759"/>
<organism evidence="4 5">
    <name type="scientific">Aquilegia coerulea</name>
    <name type="common">Rocky mountain columbine</name>
    <dbReference type="NCBI Taxonomy" id="218851"/>
    <lineage>
        <taxon>Eukaryota</taxon>
        <taxon>Viridiplantae</taxon>
        <taxon>Streptophyta</taxon>
        <taxon>Embryophyta</taxon>
        <taxon>Tracheophyta</taxon>
        <taxon>Spermatophyta</taxon>
        <taxon>Magnoliopsida</taxon>
        <taxon>Ranunculales</taxon>
        <taxon>Ranunculaceae</taxon>
        <taxon>Thalictroideae</taxon>
        <taxon>Aquilegia</taxon>
    </lineage>
</organism>
<feature type="domain" description="BRF2-like C-terminal" evidence="3">
    <location>
        <begin position="189"/>
        <end position="279"/>
    </location>
</feature>
<proteinExistence type="predicted"/>
<dbReference type="InterPro" id="IPR036915">
    <property type="entry name" value="Cyclin-like_sf"/>
</dbReference>
<dbReference type="InParanoid" id="A0A2G5EPU9"/>
<evidence type="ECO:0000313" key="5">
    <source>
        <dbReference type="Proteomes" id="UP000230069"/>
    </source>
</evidence>
<dbReference type="InterPro" id="IPR053340">
    <property type="entry name" value="PTF2"/>
</dbReference>
<evidence type="ECO:0000259" key="3">
    <source>
        <dbReference type="Pfam" id="PF21886"/>
    </source>
</evidence>
<dbReference type="CDD" id="cd00043">
    <property type="entry name" value="CYCLIN_SF"/>
    <property type="match status" value="1"/>
</dbReference>
<dbReference type="Pfam" id="PF21886">
    <property type="entry name" value="BRF2-like_C_cyclin_rpt"/>
    <property type="match status" value="1"/>
</dbReference>
<accession>A0A2G5EPU9</accession>
<dbReference type="GO" id="GO:0008270">
    <property type="term" value="F:zinc ion binding"/>
    <property type="evidence" value="ECO:0007669"/>
    <property type="project" value="UniProtKB-KW"/>
</dbReference>
<dbReference type="Gene3D" id="1.10.472.170">
    <property type="match status" value="1"/>
</dbReference>